<proteinExistence type="predicted"/>
<dbReference type="KEGG" id="acan:ACA1_313890"/>
<evidence type="ECO:0000313" key="2">
    <source>
        <dbReference type="Proteomes" id="UP000011083"/>
    </source>
</evidence>
<organism evidence="1 2">
    <name type="scientific">Acanthamoeba castellanii (strain ATCC 30010 / Neff)</name>
    <dbReference type="NCBI Taxonomy" id="1257118"/>
    <lineage>
        <taxon>Eukaryota</taxon>
        <taxon>Amoebozoa</taxon>
        <taxon>Discosea</taxon>
        <taxon>Longamoebia</taxon>
        <taxon>Centramoebida</taxon>
        <taxon>Acanthamoebidae</taxon>
        <taxon>Acanthamoeba</taxon>
    </lineage>
</organism>
<protein>
    <submittedName>
        <fullName evidence="1">Uncharacterized protein</fullName>
    </submittedName>
</protein>
<dbReference type="VEuPathDB" id="AmoebaDB:ACA1_313890"/>
<dbReference type="RefSeq" id="XP_004340670.1">
    <property type="nucleotide sequence ID" value="XM_004340622.1"/>
</dbReference>
<dbReference type="GeneID" id="14919418"/>
<name>L8H1J9_ACACF</name>
<gene>
    <name evidence="1" type="ORF">ACA1_313890</name>
</gene>
<reference evidence="1 2" key="1">
    <citation type="journal article" date="2013" name="Genome Biol.">
        <title>Genome of Acanthamoeba castellanii highlights extensive lateral gene transfer and early evolution of tyrosine kinase signaling.</title>
        <authorList>
            <person name="Clarke M."/>
            <person name="Lohan A.J."/>
            <person name="Liu B."/>
            <person name="Lagkouvardos I."/>
            <person name="Roy S."/>
            <person name="Zafar N."/>
            <person name="Bertelli C."/>
            <person name="Schilde C."/>
            <person name="Kianianmomeni A."/>
            <person name="Burglin T.R."/>
            <person name="Frech C."/>
            <person name="Turcotte B."/>
            <person name="Kopec K.O."/>
            <person name="Synnott J.M."/>
            <person name="Choo C."/>
            <person name="Paponov I."/>
            <person name="Finkler A."/>
            <person name="Soon Heng Tan C."/>
            <person name="Hutchins A.P."/>
            <person name="Weinmeier T."/>
            <person name="Rattei T."/>
            <person name="Chu J.S."/>
            <person name="Gimenez G."/>
            <person name="Irimia M."/>
            <person name="Rigden D.J."/>
            <person name="Fitzpatrick D.A."/>
            <person name="Lorenzo-Morales J."/>
            <person name="Bateman A."/>
            <person name="Chiu C.H."/>
            <person name="Tang P."/>
            <person name="Hegemann P."/>
            <person name="Fromm H."/>
            <person name="Raoult D."/>
            <person name="Greub G."/>
            <person name="Miranda-Saavedra D."/>
            <person name="Chen N."/>
            <person name="Nash P."/>
            <person name="Ginger M.L."/>
            <person name="Horn M."/>
            <person name="Schaap P."/>
            <person name="Caler L."/>
            <person name="Loftus B."/>
        </authorList>
    </citation>
    <scope>NUCLEOTIDE SEQUENCE [LARGE SCALE GENOMIC DNA]</scope>
    <source>
        <strain evidence="1 2">Neff</strain>
    </source>
</reference>
<dbReference type="Proteomes" id="UP000011083">
    <property type="component" value="Unassembled WGS sequence"/>
</dbReference>
<dbReference type="EMBL" id="KB007950">
    <property type="protein sequence ID" value="ELR18628.1"/>
    <property type="molecule type" value="Genomic_DNA"/>
</dbReference>
<sequence length="157" mass="17729">MLATQTLPLRNDSDRLVDSKVLDATKGRDDYHRATGGRPVQSALEPHEDSFTVYLSNLPAGPYRGVSLLVQGKLFFESRPRLEGEEVVTTTIELPPLMHDGVVELEVKIPARNIHRRMQVRLDQGSHLLVQWNPDTENKEVEGEQLHVSQQPVPFVM</sequence>
<keyword evidence="2" id="KW-1185">Reference proteome</keyword>
<evidence type="ECO:0000313" key="1">
    <source>
        <dbReference type="EMBL" id="ELR18628.1"/>
    </source>
</evidence>
<dbReference type="AlphaFoldDB" id="L8H1J9"/>
<accession>L8H1J9</accession>